<dbReference type="Proteomes" id="UP001057452">
    <property type="component" value="Chromosome 3"/>
</dbReference>
<reference evidence="1" key="1">
    <citation type="submission" date="2022-05" db="EMBL/GenBank/DDBJ databases">
        <title>Chromosome-level genome of Chaenocephalus aceratus.</title>
        <authorList>
            <person name="Park H."/>
        </authorList>
    </citation>
    <scope>NUCLEOTIDE SEQUENCE</scope>
    <source>
        <strain evidence="1">KU_202001</strain>
    </source>
</reference>
<sequence length="86" mass="9428">MNEGAVRRGQPKAERCLLATPSLSDPSTGHATPISGEALKKKKNSPYLSQAIPGQLAESSLDRQGWGNWRKAFTSERPLIFLPFSF</sequence>
<evidence type="ECO:0000313" key="1">
    <source>
        <dbReference type="EMBL" id="KAI4831158.1"/>
    </source>
</evidence>
<comment type="caution">
    <text evidence="1">The sequence shown here is derived from an EMBL/GenBank/DDBJ whole genome shotgun (WGS) entry which is preliminary data.</text>
</comment>
<dbReference type="EMBL" id="CM043787">
    <property type="protein sequence ID" value="KAI4831158.1"/>
    <property type="molecule type" value="Genomic_DNA"/>
</dbReference>
<accession>A0ACB9XUL4</accession>
<protein>
    <submittedName>
        <fullName evidence="1">Uncharacterized protein</fullName>
    </submittedName>
</protein>
<evidence type="ECO:0000313" key="2">
    <source>
        <dbReference type="Proteomes" id="UP001057452"/>
    </source>
</evidence>
<name>A0ACB9XUL4_CHAAC</name>
<gene>
    <name evidence="1" type="ORF">KUCAC02_002753</name>
</gene>
<organism evidence="1 2">
    <name type="scientific">Chaenocephalus aceratus</name>
    <name type="common">Blackfin icefish</name>
    <name type="synonym">Chaenichthys aceratus</name>
    <dbReference type="NCBI Taxonomy" id="36190"/>
    <lineage>
        <taxon>Eukaryota</taxon>
        <taxon>Metazoa</taxon>
        <taxon>Chordata</taxon>
        <taxon>Craniata</taxon>
        <taxon>Vertebrata</taxon>
        <taxon>Euteleostomi</taxon>
        <taxon>Actinopterygii</taxon>
        <taxon>Neopterygii</taxon>
        <taxon>Teleostei</taxon>
        <taxon>Neoteleostei</taxon>
        <taxon>Acanthomorphata</taxon>
        <taxon>Eupercaria</taxon>
        <taxon>Perciformes</taxon>
        <taxon>Notothenioidei</taxon>
        <taxon>Channichthyidae</taxon>
        <taxon>Chaenocephalus</taxon>
    </lineage>
</organism>
<keyword evidence="2" id="KW-1185">Reference proteome</keyword>
<proteinExistence type="predicted"/>